<dbReference type="Pfam" id="PF05425">
    <property type="entry name" value="CopD"/>
    <property type="match status" value="1"/>
</dbReference>
<keyword evidence="5 6" id="KW-0472">Membrane</keyword>
<feature type="transmembrane region" description="Helical" evidence="6">
    <location>
        <begin position="550"/>
        <end position="571"/>
    </location>
</feature>
<feature type="domain" description="Copper resistance protein D" evidence="7">
    <location>
        <begin position="181"/>
        <end position="275"/>
    </location>
</feature>
<feature type="transmembrane region" description="Helical" evidence="6">
    <location>
        <begin position="185"/>
        <end position="206"/>
    </location>
</feature>
<evidence type="ECO:0000256" key="3">
    <source>
        <dbReference type="ARBA" id="ARBA00022692"/>
    </source>
</evidence>
<dbReference type="InterPro" id="IPR008457">
    <property type="entry name" value="Cu-R_CopD_dom"/>
</dbReference>
<evidence type="ECO:0000259" key="7">
    <source>
        <dbReference type="Pfam" id="PF05425"/>
    </source>
</evidence>
<dbReference type="Pfam" id="PF09678">
    <property type="entry name" value="Caa3_CtaG"/>
    <property type="match status" value="1"/>
</dbReference>
<feature type="transmembrane region" description="Helical" evidence="6">
    <location>
        <begin position="464"/>
        <end position="485"/>
    </location>
</feature>
<feature type="transmembrane region" description="Helical" evidence="6">
    <location>
        <begin position="430"/>
        <end position="452"/>
    </location>
</feature>
<keyword evidence="2" id="KW-1003">Cell membrane</keyword>
<dbReference type="GO" id="GO:0005886">
    <property type="term" value="C:plasma membrane"/>
    <property type="evidence" value="ECO:0007669"/>
    <property type="project" value="UniProtKB-SubCell"/>
</dbReference>
<feature type="transmembrane region" description="Helical" evidence="6">
    <location>
        <begin position="497"/>
        <end position="518"/>
    </location>
</feature>
<dbReference type="PANTHER" id="PTHR34820:SF4">
    <property type="entry name" value="INNER MEMBRANE PROTEIN YEBZ"/>
    <property type="match status" value="1"/>
</dbReference>
<sequence>MIAFSVIFKYLSLIGAFTTIGTLLAMAFLLLDTEGRLSTQAEKLRRLLWVCALVWSLGSFGTIIFTLASILDQSVSVALDPTILRSFVTQITLGQYLLFQALVGLGVAALAFRVKKILSTVFLLIFSLVGLVVPIFQSHSASSGSHGLAIGSLVIHVGALSLWVGGAIAIALLDPEDRPIAVPRFSEIALWSLIAVVVSGSVNAWARLDFQGAWNTAYAYVVIAKIAMTLVLITIGYLHRTNLAKRDRIDWLGFGRLIFAEVLIMIVTVAMGAWLSSNQAPERPTPPKFDPAIAVSGISTPPAPTWNRIFFSYEPDALMIGLLITAVALYVKGVMVLTRRGDKWPVGRTIAFGLGIAAIDFATSGGLGLYAHFAFSYHMVAHMILGMIAPIGIVLGAPITLALRTLPQGRTKDERGVRGTLLAELHSKLAIFYTNPIVALAFFDGSLFVLYFTGLFGSMMQSHVGHLFMNIHFILAGLLFFHVIIGVDPNPRRIPHLVRIVIVFAAMSIHAFFSVALMSSTTLIDQGYFASLKTPWLTDLLADQQLGGSIGWAMGEIPIILALVATFISWVKDDSREVKRLDRNNARAAAMGLPDDLAQYNRYLQELAEHDRKEP</sequence>
<evidence type="ECO:0000313" key="8">
    <source>
        <dbReference type="EMBL" id="CAB4588942.1"/>
    </source>
</evidence>
<dbReference type="InterPro" id="IPR032694">
    <property type="entry name" value="CopC/D"/>
</dbReference>
<evidence type="ECO:0000256" key="1">
    <source>
        <dbReference type="ARBA" id="ARBA00004651"/>
    </source>
</evidence>
<feature type="transmembrane region" description="Helical" evidence="6">
    <location>
        <begin position="350"/>
        <end position="373"/>
    </location>
</feature>
<feature type="transmembrane region" description="Helical" evidence="6">
    <location>
        <begin position="6"/>
        <end position="31"/>
    </location>
</feature>
<evidence type="ECO:0000256" key="5">
    <source>
        <dbReference type="ARBA" id="ARBA00023136"/>
    </source>
</evidence>
<keyword evidence="4 6" id="KW-1133">Transmembrane helix</keyword>
<dbReference type="InterPro" id="IPR019108">
    <property type="entry name" value="Caa3_assmbl_CtaG-rel"/>
</dbReference>
<feature type="transmembrane region" description="Helical" evidence="6">
    <location>
        <begin position="47"/>
        <end position="71"/>
    </location>
</feature>
<evidence type="ECO:0000256" key="2">
    <source>
        <dbReference type="ARBA" id="ARBA00022475"/>
    </source>
</evidence>
<evidence type="ECO:0000256" key="4">
    <source>
        <dbReference type="ARBA" id="ARBA00022989"/>
    </source>
</evidence>
<dbReference type="AlphaFoldDB" id="A0A6J6FJ05"/>
<feature type="transmembrane region" description="Helical" evidence="6">
    <location>
        <begin position="117"/>
        <end position="136"/>
    </location>
</feature>
<gene>
    <name evidence="8" type="ORF">UFOPK1795_00468</name>
</gene>
<feature type="transmembrane region" description="Helical" evidence="6">
    <location>
        <begin position="379"/>
        <end position="403"/>
    </location>
</feature>
<proteinExistence type="predicted"/>
<dbReference type="GO" id="GO:0006825">
    <property type="term" value="P:copper ion transport"/>
    <property type="evidence" value="ECO:0007669"/>
    <property type="project" value="InterPro"/>
</dbReference>
<organism evidence="8">
    <name type="scientific">freshwater metagenome</name>
    <dbReference type="NCBI Taxonomy" id="449393"/>
    <lineage>
        <taxon>unclassified sequences</taxon>
        <taxon>metagenomes</taxon>
        <taxon>ecological metagenomes</taxon>
    </lineage>
</organism>
<keyword evidence="3 6" id="KW-0812">Transmembrane</keyword>
<feature type="transmembrane region" description="Helical" evidence="6">
    <location>
        <begin position="148"/>
        <end position="173"/>
    </location>
</feature>
<feature type="transmembrane region" description="Helical" evidence="6">
    <location>
        <begin position="218"/>
        <end position="239"/>
    </location>
</feature>
<evidence type="ECO:0000256" key="6">
    <source>
        <dbReference type="SAM" id="Phobius"/>
    </source>
</evidence>
<dbReference type="EMBL" id="CAEZUG010000018">
    <property type="protein sequence ID" value="CAB4588942.1"/>
    <property type="molecule type" value="Genomic_DNA"/>
</dbReference>
<feature type="transmembrane region" description="Helical" evidence="6">
    <location>
        <begin position="317"/>
        <end position="338"/>
    </location>
</feature>
<accession>A0A6J6FJ05</accession>
<reference evidence="8" key="1">
    <citation type="submission" date="2020-05" db="EMBL/GenBank/DDBJ databases">
        <authorList>
            <person name="Chiriac C."/>
            <person name="Salcher M."/>
            <person name="Ghai R."/>
            <person name="Kavagutti S V."/>
        </authorList>
    </citation>
    <scope>NUCLEOTIDE SEQUENCE</scope>
</reference>
<feature type="transmembrane region" description="Helical" evidence="6">
    <location>
        <begin position="251"/>
        <end position="275"/>
    </location>
</feature>
<protein>
    <submittedName>
        <fullName evidence="8">Unannotated protein</fullName>
    </submittedName>
</protein>
<name>A0A6J6FJ05_9ZZZZ</name>
<comment type="subcellular location">
    <subcellularLocation>
        <location evidence="1">Cell membrane</location>
        <topology evidence="1">Multi-pass membrane protein</topology>
    </subcellularLocation>
</comment>
<feature type="transmembrane region" description="Helical" evidence="6">
    <location>
        <begin position="91"/>
        <end position="110"/>
    </location>
</feature>
<dbReference type="PANTHER" id="PTHR34820">
    <property type="entry name" value="INNER MEMBRANE PROTEIN YEBZ"/>
    <property type="match status" value="1"/>
</dbReference>